<reference evidence="2" key="2">
    <citation type="submission" date="2023-05" db="EMBL/GenBank/DDBJ databases">
        <authorList>
            <consortium name="Lawrence Berkeley National Laboratory"/>
            <person name="Steindorff A."/>
            <person name="Hensen N."/>
            <person name="Bonometti L."/>
            <person name="Westerberg I."/>
            <person name="Brannstrom I.O."/>
            <person name="Guillou S."/>
            <person name="Cros-Aarteil S."/>
            <person name="Calhoun S."/>
            <person name="Haridas S."/>
            <person name="Kuo A."/>
            <person name="Mondo S."/>
            <person name="Pangilinan J."/>
            <person name="Riley R."/>
            <person name="Labutti K."/>
            <person name="Andreopoulos B."/>
            <person name="Lipzen A."/>
            <person name="Chen C."/>
            <person name="Yanf M."/>
            <person name="Daum C."/>
            <person name="Ng V."/>
            <person name="Clum A."/>
            <person name="Ohm R."/>
            <person name="Martin F."/>
            <person name="Silar P."/>
            <person name="Natvig D."/>
            <person name="Lalanne C."/>
            <person name="Gautier V."/>
            <person name="Ament-Velasquez S.L."/>
            <person name="Kruys A."/>
            <person name="Hutchinson M.I."/>
            <person name="Powell A.J."/>
            <person name="Barry K."/>
            <person name="Miller A.N."/>
            <person name="Grigoriev I.V."/>
            <person name="Debuchy R."/>
            <person name="Gladieux P."/>
            <person name="Thoren M.H."/>
            <person name="Johannesson H."/>
        </authorList>
    </citation>
    <scope>NUCLEOTIDE SEQUENCE</scope>
    <source>
        <strain evidence="2">PSN243</strain>
    </source>
</reference>
<evidence type="ECO:0000313" key="2">
    <source>
        <dbReference type="EMBL" id="KAK4446347.1"/>
    </source>
</evidence>
<gene>
    <name evidence="2" type="ORF">QBC34DRAFT_383235</name>
</gene>
<proteinExistence type="predicted"/>
<protein>
    <submittedName>
        <fullName evidence="2">Uncharacterized protein</fullName>
    </submittedName>
</protein>
<feature type="chain" id="PRO_5043406910" evidence="1">
    <location>
        <begin position="21"/>
        <end position="134"/>
    </location>
</feature>
<reference evidence="2" key="1">
    <citation type="journal article" date="2023" name="Mol. Phylogenet. Evol.">
        <title>Genome-scale phylogeny and comparative genomics of the fungal order Sordariales.</title>
        <authorList>
            <person name="Hensen N."/>
            <person name="Bonometti L."/>
            <person name="Westerberg I."/>
            <person name="Brannstrom I.O."/>
            <person name="Guillou S."/>
            <person name="Cros-Aarteil S."/>
            <person name="Calhoun S."/>
            <person name="Haridas S."/>
            <person name="Kuo A."/>
            <person name="Mondo S."/>
            <person name="Pangilinan J."/>
            <person name="Riley R."/>
            <person name="LaButti K."/>
            <person name="Andreopoulos B."/>
            <person name="Lipzen A."/>
            <person name="Chen C."/>
            <person name="Yan M."/>
            <person name="Daum C."/>
            <person name="Ng V."/>
            <person name="Clum A."/>
            <person name="Steindorff A."/>
            <person name="Ohm R.A."/>
            <person name="Martin F."/>
            <person name="Silar P."/>
            <person name="Natvig D.O."/>
            <person name="Lalanne C."/>
            <person name="Gautier V."/>
            <person name="Ament-Velasquez S.L."/>
            <person name="Kruys A."/>
            <person name="Hutchinson M.I."/>
            <person name="Powell A.J."/>
            <person name="Barry K."/>
            <person name="Miller A.N."/>
            <person name="Grigoriev I.V."/>
            <person name="Debuchy R."/>
            <person name="Gladieux P."/>
            <person name="Hiltunen Thoren M."/>
            <person name="Johannesson H."/>
        </authorList>
    </citation>
    <scope>NUCLEOTIDE SEQUENCE</scope>
    <source>
        <strain evidence="2">PSN243</strain>
    </source>
</reference>
<organism evidence="2 3">
    <name type="scientific">Podospora aff. communis PSN243</name>
    <dbReference type="NCBI Taxonomy" id="3040156"/>
    <lineage>
        <taxon>Eukaryota</taxon>
        <taxon>Fungi</taxon>
        <taxon>Dikarya</taxon>
        <taxon>Ascomycota</taxon>
        <taxon>Pezizomycotina</taxon>
        <taxon>Sordariomycetes</taxon>
        <taxon>Sordariomycetidae</taxon>
        <taxon>Sordariales</taxon>
        <taxon>Podosporaceae</taxon>
        <taxon>Podospora</taxon>
    </lineage>
</organism>
<accession>A0AAV9GGD1</accession>
<evidence type="ECO:0000313" key="3">
    <source>
        <dbReference type="Proteomes" id="UP001321760"/>
    </source>
</evidence>
<sequence length="134" mass="13760">MRFIALASAAIMAAITGVSAQGDGFTAIVQTFDSVTCNGLLGSAAVTENSCVSTQGLDTPFPIGSFKIVGSALATDCRVVFHNDDSCSFRGGSFIVLEPSPEEMGVGTGGVGARCFNALDFGVFDHDFLGIFCS</sequence>
<dbReference type="AlphaFoldDB" id="A0AAV9GGD1"/>
<name>A0AAV9GGD1_9PEZI</name>
<dbReference type="Proteomes" id="UP001321760">
    <property type="component" value="Unassembled WGS sequence"/>
</dbReference>
<dbReference type="EMBL" id="MU865957">
    <property type="protein sequence ID" value="KAK4446347.1"/>
    <property type="molecule type" value="Genomic_DNA"/>
</dbReference>
<comment type="caution">
    <text evidence="2">The sequence shown here is derived from an EMBL/GenBank/DDBJ whole genome shotgun (WGS) entry which is preliminary data.</text>
</comment>
<keyword evidence="1" id="KW-0732">Signal</keyword>
<feature type="signal peptide" evidence="1">
    <location>
        <begin position="1"/>
        <end position="20"/>
    </location>
</feature>
<keyword evidence="3" id="KW-1185">Reference proteome</keyword>
<evidence type="ECO:0000256" key="1">
    <source>
        <dbReference type="SAM" id="SignalP"/>
    </source>
</evidence>